<proteinExistence type="predicted"/>
<gene>
    <name evidence="2" type="ORF">CEPIT_LOCUS4188</name>
</gene>
<keyword evidence="3" id="KW-1185">Reference proteome</keyword>
<dbReference type="Proteomes" id="UP001152523">
    <property type="component" value="Unassembled WGS sequence"/>
</dbReference>
<evidence type="ECO:0000313" key="3">
    <source>
        <dbReference type="Proteomes" id="UP001152523"/>
    </source>
</evidence>
<feature type="region of interest" description="Disordered" evidence="1">
    <location>
        <begin position="74"/>
        <end position="150"/>
    </location>
</feature>
<accession>A0AAV0C9Z3</accession>
<organism evidence="2 3">
    <name type="scientific">Cuscuta epithymum</name>
    <dbReference type="NCBI Taxonomy" id="186058"/>
    <lineage>
        <taxon>Eukaryota</taxon>
        <taxon>Viridiplantae</taxon>
        <taxon>Streptophyta</taxon>
        <taxon>Embryophyta</taxon>
        <taxon>Tracheophyta</taxon>
        <taxon>Spermatophyta</taxon>
        <taxon>Magnoliopsida</taxon>
        <taxon>eudicotyledons</taxon>
        <taxon>Gunneridae</taxon>
        <taxon>Pentapetalae</taxon>
        <taxon>asterids</taxon>
        <taxon>lamiids</taxon>
        <taxon>Solanales</taxon>
        <taxon>Convolvulaceae</taxon>
        <taxon>Cuscuteae</taxon>
        <taxon>Cuscuta</taxon>
        <taxon>Cuscuta subgen. Cuscuta</taxon>
    </lineage>
</organism>
<dbReference type="AlphaFoldDB" id="A0AAV0C9Z3"/>
<feature type="compositionally biased region" description="Basic and acidic residues" evidence="1">
    <location>
        <begin position="138"/>
        <end position="150"/>
    </location>
</feature>
<evidence type="ECO:0000313" key="2">
    <source>
        <dbReference type="EMBL" id="CAH9072072.1"/>
    </source>
</evidence>
<name>A0AAV0C9Z3_9ASTE</name>
<feature type="compositionally biased region" description="Basic and acidic residues" evidence="1">
    <location>
        <begin position="114"/>
        <end position="125"/>
    </location>
</feature>
<reference evidence="2" key="1">
    <citation type="submission" date="2022-07" db="EMBL/GenBank/DDBJ databases">
        <authorList>
            <person name="Macas J."/>
            <person name="Novak P."/>
            <person name="Neumann P."/>
        </authorList>
    </citation>
    <scope>NUCLEOTIDE SEQUENCE</scope>
</reference>
<feature type="compositionally biased region" description="Polar residues" evidence="1">
    <location>
        <begin position="126"/>
        <end position="135"/>
    </location>
</feature>
<protein>
    <submittedName>
        <fullName evidence="2">Uncharacterized protein</fullName>
    </submittedName>
</protein>
<sequence length="150" mass="16276">MESVVDRYKQMAIGDDEEELNLDEGEIEGSPVEEAAIGFPVIGQVLTDRKVKFPDLKETMLTLWRPGKDMSVKEIGEKRAGSGVRTSPTGGHNWLLEGSSSSARMGGGSGASKSDGKIVEKEKVSMTESAQSYTQGGEEPKEEVSKRRKI</sequence>
<evidence type="ECO:0000256" key="1">
    <source>
        <dbReference type="SAM" id="MobiDB-lite"/>
    </source>
</evidence>
<comment type="caution">
    <text evidence="2">The sequence shown here is derived from an EMBL/GenBank/DDBJ whole genome shotgun (WGS) entry which is preliminary data.</text>
</comment>
<dbReference type="EMBL" id="CAMAPF010000021">
    <property type="protein sequence ID" value="CAH9072072.1"/>
    <property type="molecule type" value="Genomic_DNA"/>
</dbReference>